<dbReference type="AlphaFoldDB" id="A0A7L4CNS9"/>
<evidence type="ECO:0000256" key="2">
    <source>
        <dbReference type="ARBA" id="ARBA00012483"/>
    </source>
</evidence>
<comment type="catalytic activity">
    <reaction evidence="1">
        <text>S-ubiquitinyl-[E2 ubiquitin-conjugating enzyme]-L-cysteine + [acceptor protein]-L-lysine = [E2 ubiquitin-conjugating enzyme]-L-cysteine + N(6)-ubiquitinyl-[acceptor protein]-L-lysine.</text>
        <dbReference type="EC" id="2.3.2.27"/>
    </reaction>
</comment>
<evidence type="ECO:0000256" key="6">
    <source>
        <dbReference type="ARBA" id="ARBA00022833"/>
    </source>
</evidence>
<proteinExistence type="predicted"/>
<dbReference type="InterPro" id="IPR013083">
    <property type="entry name" value="Znf_RING/FYVE/PHD"/>
</dbReference>
<dbReference type="Pfam" id="PF13639">
    <property type="entry name" value="zf-RING_2"/>
    <property type="match status" value="1"/>
</dbReference>
<keyword evidence="6" id="KW-0862">Zinc</keyword>
<evidence type="ECO:0000256" key="5">
    <source>
        <dbReference type="ARBA" id="ARBA00022771"/>
    </source>
</evidence>
<feature type="region of interest" description="Disordered" evidence="10">
    <location>
        <begin position="227"/>
        <end position="355"/>
    </location>
</feature>
<dbReference type="Gene3D" id="3.30.40.10">
    <property type="entry name" value="Zinc/RING finger domain, C3HC4 (zinc finger)"/>
    <property type="match status" value="1"/>
</dbReference>
<feature type="region of interest" description="Disordered" evidence="10">
    <location>
        <begin position="69"/>
        <end position="91"/>
    </location>
</feature>
<evidence type="ECO:0000313" key="12">
    <source>
        <dbReference type="EMBL" id="NXW51551.1"/>
    </source>
</evidence>
<dbReference type="Proteomes" id="UP000551823">
    <property type="component" value="Unassembled WGS sequence"/>
</dbReference>
<feature type="compositionally biased region" description="Polar residues" evidence="10">
    <location>
        <begin position="237"/>
        <end position="247"/>
    </location>
</feature>
<name>A0A7L4CNS9_9AVES</name>
<evidence type="ECO:0000256" key="9">
    <source>
        <dbReference type="PROSITE-ProRule" id="PRU00175"/>
    </source>
</evidence>
<evidence type="ECO:0000313" key="13">
    <source>
        <dbReference type="Proteomes" id="UP000551823"/>
    </source>
</evidence>
<keyword evidence="5 9" id="KW-0863">Zinc-finger</keyword>
<feature type="non-terminal residue" evidence="12">
    <location>
        <position position="355"/>
    </location>
</feature>
<feature type="compositionally biased region" description="Low complexity" evidence="10">
    <location>
        <begin position="289"/>
        <end position="319"/>
    </location>
</feature>
<comment type="caution">
    <text evidence="12">The sequence shown here is derived from an EMBL/GenBank/DDBJ whole genome shotgun (WGS) entry which is preliminary data.</text>
</comment>
<gene>
    <name evidence="12" type="primary">Topors_3</name>
    <name evidence="12" type="ORF">NYCLEU_R01969</name>
</gene>
<keyword evidence="13" id="KW-1185">Reference proteome</keyword>
<evidence type="ECO:0000256" key="10">
    <source>
        <dbReference type="SAM" id="MobiDB-lite"/>
    </source>
</evidence>
<dbReference type="GO" id="GO:0061630">
    <property type="term" value="F:ubiquitin protein ligase activity"/>
    <property type="evidence" value="ECO:0007669"/>
    <property type="project" value="UniProtKB-EC"/>
</dbReference>
<dbReference type="GO" id="GO:0008270">
    <property type="term" value="F:zinc ion binding"/>
    <property type="evidence" value="ECO:0007669"/>
    <property type="project" value="UniProtKB-KW"/>
</dbReference>
<dbReference type="GO" id="GO:0016874">
    <property type="term" value="F:ligase activity"/>
    <property type="evidence" value="ECO:0007669"/>
    <property type="project" value="UniProtKB-KW"/>
</dbReference>
<evidence type="ECO:0000256" key="4">
    <source>
        <dbReference type="ARBA" id="ARBA00022723"/>
    </source>
</evidence>
<dbReference type="InterPro" id="IPR017907">
    <property type="entry name" value="Znf_RING_CS"/>
</dbReference>
<protein>
    <recommendedName>
        <fullName evidence="2">RING-type E3 ubiquitin transferase</fullName>
        <ecNumber evidence="2">2.3.2.27</ecNumber>
    </recommendedName>
</protein>
<evidence type="ECO:0000256" key="3">
    <source>
        <dbReference type="ARBA" id="ARBA00022679"/>
    </source>
</evidence>
<keyword evidence="4" id="KW-0479">Metal-binding</keyword>
<evidence type="ECO:0000259" key="11">
    <source>
        <dbReference type="PROSITE" id="PS50089"/>
    </source>
</evidence>
<feature type="compositionally biased region" description="Basic residues" evidence="10">
    <location>
        <begin position="346"/>
        <end position="355"/>
    </location>
</feature>
<dbReference type="PANTHER" id="PTHR46077:SF1">
    <property type="entry name" value="TOP1 BINDING ARGININE_SERINE RICH PROTEIN, E3 UBIQUITIN LIGASE"/>
    <property type="match status" value="1"/>
</dbReference>
<evidence type="ECO:0000256" key="8">
    <source>
        <dbReference type="ARBA" id="ARBA00023163"/>
    </source>
</evidence>
<dbReference type="PROSITE" id="PS50089">
    <property type="entry name" value="ZF_RING_2"/>
    <property type="match status" value="1"/>
</dbReference>
<organism evidence="12 13">
    <name type="scientific">Nyctiprogne leucopyga</name>
    <dbReference type="NCBI Taxonomy" id="382315"/>
    <lineage>
        <taxon>Eukaryota</taxon>
        <taxon>Metazoa</taxon>
        <taxon>Chordata</taxon>
        <taxon>Craniata</taxon>
        <taxon>Vertebrata</taxon>
        <taxon>Euteleostomi</taxon>
        <taxon>Archelosauria</taxon>
        <taxon>Archosauria</taxon>
        <taxon>Dinosauria</taxon>
        <taxon>Saurischia</taxon>
        <taxon>Theropoda</taxon>
        <taxon>Coelurosauria</taxon>
        <taxon>Aves</taxon>
        <taxon>Neognathae</taxon>
        <taxon>Neoaves</taxon>
        <taxon>Strisores</taxon>
        <taxon>Caprimulgiformes</taxon>
        <taxon>Caprimulgidae</taxon>
        <taxon>Chordeilinae</taxon>
        <taxon>Nyctiprogne</taxon>
    </lineage>
</organism>
<dbReference type="InterPro" id="IPR001841">
    <property type="entry name" value="Znf_RING"/>
</dbReference>
<accession>A0A7L4CNS9</accession>
<keyword evidence="3" id="KW-0808">Transferase</keyword>
<feature type="non-terminal residue" evidence="12">
    <location>
        <position position="1"/>
    </location>
</feature>
<dbReference type="PANTHER" id="PTHR46077">
    <property type="entry name" value="E3 UBIQUITIN-PROTEIN LIGASE TOPORS"/>
    <property type="match status" value="1"/>
</dbReference>
<dbReference type="EMBL" id="VZZU01006634">
    <property type="protein sequence ID" value="NXW51551.1"/>
    <property type="molecule type" value="Genomic_DNA"/>
</dbReference>
<dbReference type="EC" id="2.3.2.27" evidence="2"/>
<keyword evidence="7" id="KW-0805">Transcription regulation</keyword>
<evidence type="ECO:0000256" key="1">
    <source>
        <dbReference type="ARBA" id="ARBA00000900"/>
    </source>
</evidence>
<dbReference type="PROSITE" id="PS00518">
    <property type="entry name" value="ZF_RING_1"/>
    <property type="match status" value="1"/>
</dbReference>
<dbReference type="GO" id="GO:0006513">
    <property type="term" value="P:protein monoubiquitination"/>
    <property type="evidence" value="ECO:0007669"/>
    <property type="project" value="TreeGrafter"/>
</dbReference>
<keyword evidence="8" id="KW-0804">Transcription</keyword>
<dbReference type="SMART" id="SM00184">
    <property type="entry name" value="RING"/>
    <property type="match status" value="1"/>
</dbReference>
<evidence type="ECO:0000256" key="7">
    <source>
        <dbReference type="ARBA" id="ARBA00023015"/>
    </source>
</evidence>
<sequence>MATETEWSCPICHNASKSVAFVQPCQHQFCLGCILRWAKSTSSCPLCRRRMKRVKFSVREDDYLEQVITPPAQPPVASSQAGRGPSQPEHSSLHRLLTSPLLSPQWRPLLEELEAVRTEDGATVGGLRPTVWAALFRRHEHLLSPVLSWLRRQLDAMYEEQWWLARAAETLILQALCCYGLDEEAMVQQLRPGLKERTRQLVRGLIKVIVHRCSEEAQSLLRFYTTGEENDSPAAGPSSSPITSWEGTPTREPAFCSSPPGSDVEEEAGILEANLRGGPGRPPSAPVSAEQEQPQEEPGQAAVAGPSAQGCSRSRPAPSRGRDRSPGGPRRPAKRRAPSPQDSAPTHKRRPSPRH</sequence>
<keyword evidence="12" id="KW-0436">Ligase</keyword>
<dbReference type="SUPFAM" id="SSF57850">
    <property type="entry name" value="RING/U-box"/>
    <property type="match status" value="1"/>
</dbReference>
<feature type="domain" description="RING-type" evidence="11">
    <location>
        <begin position="9"/>
        <end position="48"/>
    </location>
</feature>
<dbReference type="GO" id="GO:0000209">
    <property type="term" value="P:protein polyubiquitination"/>
    <property type="evidence" value="ECO:0007669"/>
    <property type="project" value="TreeGrafter"/>
</dbReference>
<reference evidence="12 13" key="1">
    <citation type="submission" date="2019-09" db="EMBL/GenBank/DDBJ databases">
        <title>Bird 10,000 Genomes (B10K) Project - Family phase.</title>
        <authorList>
            <person name="Zhang G."/>
        </authorList>
    </citation>
    <scope>NUCLEOTIDE SEQUENCE [LARGE SCALE GENOMIC DNA]</scope>
    <source>
        <strain evidence="12">B10K-DU-005-01</strain>
    </source>
</reference>